<feature type="signal peptide" evidence="2">
    <location>
        <begin position="1"/>
        <end position="28"/>
    </location>
</feature>
<protein>
    <recommendedName>
        <fullName evidence="5">YpeB-like protein with protease inhibitory function</fullName>
    </recommendedName>
</protein>
<sequence>MSRFLKSAILALSLAAAGLSAATPAASAAGLEYRFGGGESSVIIRGHDRGSDWGHDRDRDGERRRDRDDRGGWGRDGARHHGQHLAQGFCDPARAIDKARSMGLRRARVADASRRTLTVDGFRRGRLVEITFGNVWSCPVADYR</sequence>
<evidence type="ECO:0000313" key="4">
    <source>
        <dbReference type="Proteomes" id="UP000246352"/>
    </source>
</evidence>
<feature type="compositionally biased region" description="Basic and acidic residues" evidence="1">
    <location>
        <begin position="45"/>
        <end position="79"/>
    </location>
</feature>
<reference evidence="3 4" key="1">
    <citation type="submission" date="2018-05" db="EMBL/GenBank/DDBJ databases">
        <title>Genomic Encyclopedia of Type Strains, Phase IV (KMG-IV): sequencing the most valuable type-strain genomes for metagenomic binning, comparative biology and taxonomic classification.</title>
        <authorList>
            <person name="Goeker M."/>
        </authorList>
    </citation>
    <scope>NUCLEOTIDE SEQUENCE [LARGE SCALE GENOMIC DNA]</scope>
    <source>
        <strain evidence="3 4">DSM 16791</strain>
    </source>
</reference>
<feature type="region of interest" description="Disordered" evidence="1">
    <location>
        <begin position="43"/>
        <end position="84"/>
    </location>
</feature>
<keyword evidence="2" id="KW-0732">Signal</keyword>
<feature type="chain" id="PRO_5016381835" description="YpeB-like protein with protease inhibitory function" evidence="2">
    <location>
        <begin position="29"/>
        <end position="144"/>
    </location>
</feature>
<dbReference type="OrthoDB" id="8453806at2"/>
<evidence type="ECO:0008006" key="5">
    <source>
        <dbReference type="Google" id="ProtNLM"/>
    </source>
</evidence>
<dbReference type="AlphaFoldDB" id="A0A317PEZ8"/>
<dbReference type="EMBL" id="QGTR01000006">
    <property type="protein sequence ID" value="PWV97686.1"/>
    <property type="molecule type" value="Genomic_DNA"/>
</dbReference>
<organism evidence="3 4">
    <name type="scientific">Hoeflea marina</name>
    <dbReference type="NCBI Taxonomy" id="274592"/>
    <lineage>
        <taxon>Bacteria</taxon>
        <taxon>Pseudomonadati</taxon>
        <taxon>Pseudomonadota</taxon>
        <taxon>Alphaproteobacteria</taxon>
        <taxon>Hyphomicrobiales</taxon>
        <taxon>Rhizobiaceae</taxon>
        <taxon>Hoeflea</taxon>
    </lineage>
</organism>
<dbReference type="Proteomes" id="UP000246352">
    <property type="component" value="Unassembled WGS sequence"/>
</dbReference>
<gene>
    <name evidence="3" type="ORF">DFR52_106210</name>
</gene>
<dbReference type="RefSeq" id="WP_110033980.1">
    <property type="nucleotide sequence ID" value="NZ_QGTR01000006.1"/>
</dbReference>
<evidence type="ECO:0000256" key="2">
    <source>
        <dbReference type="SAM" id="SignalP"/>
    </source>
</evidence>
<accession>A0A317PEZ8</accession>
<comment type="caution">
    <text evidence="3">The sequence shown here is derived from an EMBL/GenBank/DDBJ whole genome shotgun (WGS) entry which is preliminary data.</text>
</comment>
<keyword evidence="4" id="KW-1185">Reference proteome</keyword>
<name>A0A317PEZ8_9HYPH</name>
<proteinExistence type="predicted"/>
<evidence type="ECO:0000313" key="3">
    <source>
        <dbReference type="EMBL" id="PWV97686.1"/>
    </source>
</evidence>
<evidence type="ECO:0000256" key="1">
    <source>
        <dbReference type="SAM" id="MobiDB-lite"/>
    </source>
</evidence>